<protein>
    <submittedName>
        <fullName evidence="1">Uncharacterized protein</fullName>
    </submittedName>
</protein>
<reference evidence="1 2" key="1">
    <citation type="journal article" date="2015" name="Nature">
        <title>rRNA introns, odd ribosomes, and small enigmatic genomes across a large radiation of phyla.</title>
        <authorList>
            <person name="Brown C.T."/>
            <person name="Hug L.A."/>
            <person name="Thomas B.C."/>
            <person name="Sharon I."/>
            <person name="Castelle C.J."/>
            <person name="Singh A."/>
            <person name="Wilkins M.J."/>
            <person name="Williams K.H."/>
            <person name="Banfield J.F."/>
        </authorList>
    </citation>
    <scope>NUCLEOTIDE SEQUENCE [LARGE SCALE GENOMIC DNA]</scope>
</reference>
<sequence length="67" mass="7227">MTESQSKSCVKCGKPVIVTENGYVHDGGGMYEQVCRNCGWSGGQVGSYQRCPRCGDQTNLIDNHVAS</sequence>
<evidence type="ECO:0000313" key="1">
    <source>
        <dbReference type="EMBL" id="KKT23930.1"/>
    </source>
</evidence>
<dbReference type="AlphaFoldDB" id="A0A0G1FNE0"/>
<evidence type="ECO:0000313" key="2">
    <source>
        <dbReference type="Proteomes" id="UP000033831"/>
    </source>
</evidence>
<accession>A0A0G1FNE0</accession>
<dbReference type="EMBL" id="LCGX01000019">
    <property type="protein sequence ID" value="KKT23930.1"/>
    <property type="molecule type" value="Genomic_DNA"/>
</dbReference>
<proteinExistence type="predicted"/>
<comment type="caution">
    <text evidence="1">The sequence shown here is derived from an EMBL/GenBank/DDBJ whole genome shotgun (WGS) entry which is preliminary data.</text>
</comment>
<name>A0A0G1FNE0_9BACT</name>
<organism evidence="1 2">
    <name type="scientific">Candidatus Nomurabacteria bacterium GW2011_GWF2_43_8</name>
    <dbReference type="NCBI Taxonomy" id="1618779"/>
    <lineage>
        <taxon>Bacteria</taxon>
        <taxon>Candidatus Nomuraibacteriota</taxon>
    </lineage>
</organism>
<dbReference type="Proteomes" id="UP000033831">
    <property type="component" value="Unassembled WGS sequence"/>
</dbReference>
<gene>
    <name evidence="1" type="ORF">UW07_C0019G0009</name>
</gene>